<dbReference type="Gene3D" id="3.40.50.2000">
    <property type="entry name" value="Glycogen Phosphorylase B"/>
    <property type="match status" value="1"/>
</dbReference>
<dbReference type="GO" id="GO:0035251">
    <property type="term" value="F:UDP-glucosyltransferase activity"/>
    <property type="evidence" value="ECO:0007669"/>
    <property type="project" value="InterPro"/>
</dbReference>
<comment type="similarity">
    <text evidence="1">Belongs to the UDP-glycosyltransferase family.</text>
</comment>
<evidence type="ECO:0000256" key="1">
    <source>
        <dbReference type="ARBA" id="ARBA00009995"/>
    </source>
</evidence>
<sequence length="185" mass="20571">MAIKAELVFIPMPRMGHFLSMVQVAKFLVDLNPHLSITFLVLKLIPDAKLDAYLHSLTSTATTGIKFIDLPQPETDKHLTPADHIRVLVQKHGPLVKEAVTTSIVQYSGSVPDSPRLAGFVLDMFLTPFIDLGNEFGVPSYVFYTSGAAFLGFQFYTLALHDEQNVNIVRELRKANDVSHCFAQI</sequence>
<protein>
    <submittedName>
        <fullName evidence="2">Detected protein of confused Function</fullName>
    </submittedName>
</protein>
<dbReference type="InterPro" id="IPR050481">
    <property type="entry name" value="UDP-glycosyltransf_plant"/>
</dbReference>
<dbReference type="Proteomes" id="UP000436088">
    <property type="component" value="Unassembled WGS sequence"/>
</dbReference>
<accession>A0A6A3CKM9</accession>
<dbReference type="PANTHER" id="PTHR48048:SF45">
    <property type="entry name" value="GLYCOSYLTRANSFERASE"/>
    <property type="match status" value="1"/>
</dbReference>
<name>A0A6A3CKM9_HIBSY</name>
<dbReference type="AlphaFoldDB" id="A0A6A3CKM9"/>
<evidence type="ECO:0000313" key="3">
    <source>
        <dbReference type="Proteomes" id="UP000436088"/>
    </source>
</evidence>
<reference evidence="2" key="1">
    <citation type="submission" date="2019-09" db="EMBL/GenBank/DDBJ databases">
        <title>Draft genome information of white flower Hibiscus syriacus.</title>
        <authorList>
            <person name="Kim Y.-M."/>
        </authorList>
    </citation>
    <scope>NUCLEOTIDE SEQUENCE [LARGE SCALE GENOMIC DNA]</scope>
    <source>
        <strain evidence="2">YM2019G1</strain>
    </source>
</reference>
<evidence type="ECO:0000313" key="2">
    <source>
        <dbReference type="EMBL" id="KAE8729935.1"/>
    </source>
</evidence>
<comment type="caution">
    <text evidence="2">The sequence shown here is derived from an EMBL/GenBank/DDBJ whole genome shotgun (WGS) entry which is preliminary data.</text>
</comment>
<dbReference type="SUPFAM" id="SSF53756">
    <property type="entry name" value="UDP-Glycosyltransferase/glycogen phosphorylase"/>
    <property type="match status" value="1"/>
</dbReference>
<gene>
    <name evidence="2" type="ORF">F3Y22_tig00003041pilonHSYRG00227</name>
</gene>
<keyword evidence="3" id="KW-1185">Reference proteome</keyword>
<dbReference type="EMBL" id="VEPZ02000209">
    <property type="protein sequence ID" value="KAE8729935.1"/>
    <property type="molecule type" value="Genomic_DNA"/>
</dbReference>
<dbReference type="PANTHER" id="PTHR48048">
    <property type="entry name" value="GLYCOSYLTRANSFERASE"/>
    <property type="match status" value="1"/>
</dbReference>
<proteinExistence type="inferred from homology"/>
<organism evidence="2 3">
    <name type="scientific">Hibiscus syriacus</name>
    <name type="common">Rose of Sharon</name>
    <dbReference type="NCBI Taxonomy" id="106335"/>
    <lineage>
        <taxon>Eukaryota</taxon>
        <taxon>Viridiplantae</taxon>
        <taxon>Streptophyta</taxon>
        <taxon>Embryophyta</taxon>
        <taxon>Tracheophyta</taxon>
        <taxon>Spermatophyta</taxon>
        <taxon>Magnoliopsida</taxon>
        <taxon>eudicotyledons</taxon>
        <taxon>Gunneridae</taxon>
        <taxon>Pentapetalae</taxon>
        <taxon>rosids</taxon>
        <taxon>malvids</taxon>
        <taxon>Malvales</taxon>
        <taxon>Malvaceae</taxon>
        <taxon>Malvoideae</taxon>
        <taxon>Hibiscus</taxon>
    </lineage>
</organism>